<sequence>MVRHLARRMTARFDAMREHAALRPFARYLVHPALWSLHRRSVALGFAVGLFAGLIPGPLQMLGAGILAVILRCNFPIALATTLYSNPLTIVPLYLMAYQLGSWATGMNGRAKLDPLPRFDWGHLVDSTKALVHWAMGLGEPLLVGLPLLGLCLAVLGYLLVRVGWNWSIRLQWARRRARRAQP</sequence>
<feature type="transmembrane region" description="Helical" evidence="1">
    <location>
        <begin position="43"/>
        <end position="70"/>
    </location>
</feature>
<evidence type="ECO:0000313" key="3">
    <source>
        <dbReference type="EMBL" id="OIR02707.1"/>
    </source>
</evidence>
<dbReference type="PANTHER" id="PTHR40547:SF1">
    <property type="entry name" value="SLL0298 PROTEIN"/>
    <property type="match status" value="1"/>
</dbReference>
<reference evidence="3" key="1">
    <citation type="submission" date="2016-10" db="EMBL/GenBank/DDBJ databases">
        <title>Sequence of Gallionella enrichment culture.</title>
        <authorList>
            <person name="Poehlein A."/>
            <person name="Muehling M."/>
            <person name="Daniel R."/>
        </authorList>
    </citation>
    <scope>NUCLEOTIDE SEQUENCE</scope>
</reference>
<feature type="transmembrane region" description="Helical" evidence="1">
    <location>
        <begin position="77"/>
        <end position="97"/>
    </location>
</feature>
<keyword evidence="1" id="KW-1133">Transmembrane helix</keyword>
<accession>A0A1J5S3Z4</accession>
<organism evidence="3">
    <name type="scientific">mine drainage metagenome</name>
    <dbReference type="NCBI Taxonomy" id="410659"/>
    <lineage>
        <taxon>unclassified sequences</taxon>
        <taxon>metagenomes</taxon>
        <taxon>ecological metagenomes</taxon>
    </lineage>
</organism>
<evidence type="ECO:0000259" key="2">
    <source>
        <dbReference type="Pfam" id="PF09835"/>
    </source>
</evidence>
<comment type="caution">
    <text evidence="3">The sequence shown here is derived from an EMBL/GenBank/DDBJ whole genome shotgun (WGS) entry which is preliminary data.</text>
</comment>
<protein>
    <recommendedName>
        <fullName evidence="2">DUF2062 domain-containing protein</fullName>
    </recommendedName>
</protein>
<evidence type="ECO:0000256" key="1">
    <source>
        <dbReference type="SAM" id="Phobius"/>
    </source>
</evidence>
<keyword evidence="1" id="KW-0472">Membrane</keyword>
<dbReference type="Pfam" id="PF09835">
    <property type="entry name" value="DUF2062"/>
    <property type="match status" value="1"/>
</dbReference>
<dbReference type="EMBL" id="MLJW01000072">
    <property type="protein sequence ID" value="OIR02707.1"/>
    <property type="molecule type" value="Genomic_DNA"/>
</dbReference>
<keyword evidence="1" id="KW-0812">Transmembrane</keyword>
<dbReference type="PANTHER" id="PTHR40547">
    <property type="entry name" value="SLL0298 PROTEIN"/>
    <property type="match status" value="1"/>
</dbReference>
<gene>
    <name evidence="3" type="ORF">GALL_151590</name>
</gene>
<name>A0A1J5S3Z4_9ZZZZ</name>
<proteinExistence type="predicted"/>
<dbReference type="InterPro" id="IPR018639">
    <property type="entry name" value="DUF2062"/>
</dbReference>
<feature type="transmembrane region" description="Helical" evidence="1">
    <location>
        <begin position="142"/>
        <end position="161"/>
    </location>
</feature>
<feature type="domain" description="DUF2062" evidence="2">
    <location>
        <begin position="22"/>
        <end position="173"/>
    </location>
</feature>
<dbReference type="AlphaFoldDB" id="A0A1J5S3Z4"/>